<keyword evidence="3" id="KW-1185">Reference proteome</keyword>
<accession>A0ABW4IDR8</accession>
<gene>
    <name evidence="2" type="ORF">ACFSAH_07685</name>
</gene>
<dbReference type="Pfam" id="PF17116">
    <property type="entry name" value="T9SS_plug_1st"/>
    <property type="match status" value="1"/>
</dbReference>
<evidence type="ECO:0000259" key="1">
    <source>
        <dbReference type="Pfam" id="PF17116"/>
    </source>
</evidence>
<feature type="domain" description="Type 9 secretion system plug protein N-terminal" evidence="1">
    <location>
        <begin position="51"/>
        <end position="175"/>
    </location>
</feature>
<dbReference type="InterPro" id="IPR031345">
    <property type="entry name" value="T9SS_Plug_N"/>
</dbReference>
<evidence type="ECO:0000313" key="3">
    <source>
        <dbReference type="Proteomes" id="UP001597118"/>
    </source>
</evidence>
<evidence type="ECO:0000313" key="2">
    <source>
        <dbReference type="EMBL" id="MFD1629751.1"/>
    </source>
</evidence>
<dbReference type="Proteomes" id="UP001597118">
    <property type="component" value="Unassembled WGS sequence"/>
</dbReference>
<organism evidence="2 3">
    <name type="scientific">Pseudopedobacter beijingensis</name>
    <dbReference type="NCBI Taxonomy" id="1207056"/>
    <lineage>
        <taxon>Bacteria</taxon>
        <taxon>Pseudomonadati</taxon>
        <taxon>Bacteroidota</taxon>
        <taxon>Sphingobacteriia</taxon>
        <taxon>Sphingobacteriales</taxon>
        <taxon>Sphingobacteriaceae</taxon>
        <taxon>Pseudopedobacter</taxon>
    </lineage>
</organism>
<dbReference type="EMBL" id="JBHUDG010000007">
    <property type="protein sequence ID" value="MFD1629751.1"/>
    <property type="molecule type" value="Genomic_DNA"/>
</dbReference>
<reference evidence="3" key="1">
    <citation type="journal article" date="2019" name="Int. J. Syst. Evol. Microbiol.">
        <title>The Global Catalogue of Microorganisms (GCM) 10K type strain sequencing project: providing services to taxonomists for standard genome sequencing and annotation.</title>
        <authorList>
            <consortium name="The Broad Institute Genomics Platform"/>
            <consortium name="The Broad Institute Genome Sequencing Center for Infectious Disease"/>
            <person name="Wu L."/>
            <person name="Ma J."/>
        </authorList>
    </citation>
    <scope>NUCLEOTIDE SEQUENCE [LARGE SCALE GENOMIC DNA]</scope>
    <source>
        <strain evidence="3">CCUG 53762</strain>
    </source>
</reference>
<name>A0ABW4IDR8_9SPHI</name>
<dbReference type="RefSeq" id="WP_379662132.1">
    <property type="nucleotide sequence ID" value="NZ_JBHUDG010000007.1"/>
</dbReference>
<comment type="caution">
    <text evidence="2">The sequence shown here is derived from an EMBL/GenBank/DDBJ whole genome shotgun (WGS) entry which is preliminary data.</text>
</comment>
<protein>
    <submittedName>
        <fullName evidence="2">DUF5103 domain-containing protein</fullName>
    </submittedName>
</protein>
<proteinExistence type="predicted"/>
<sequence length="442" mass="52130">MIKKSILYIMAAMFFCQAGYAQKKAKKQRQESNDAPYSELVYGDHTYIPQIKSVELYNSEKVQSFPIMYLGSTEKIQLKFDDLRSGNRNIYYTLVHCDALWNPTSLSPIEYLVSFSEDRINDYKLSFNTYQNYTHYNLTIPNDMVQPKLSGNYLLKIYEDGDQNRLLLTKRFYVVSPKVKIEPQIVQSNVIPERNKRQKINFNINHTGLNIQNPYQEIRTIILQNERYDLQKITDKPVFVRNNMLIYNDIKTNDFNGGNEFRRFDTRSMRFKSQTTANLYQDSLYSILLYADPNWNTSKYTSQFDENGNFYIINQDGSQPDYDGDYAWVYFTLLSAPPSENGFAYIVGKFNNYQKDEESRMIYDPVKKQFHKKMLLKQSVTDYHYTWADKDGKLLDDNAFDGSFYETENNYQLLVYYKQPGSRYEELVAFSQINTNNLMGKN</sequence>